<comment type="caution">
    <text evidence="1">The sequence shown here is derived from an EMBL/GenBank/DDBJ whole genome shotgun (WGS) entry which is preliminary data.</text>
</comment>
<reference evidence="1" key="1">
    <citation type="journal article" date="2014" name="Int. J. Syst. Evol. Microbiol.">
        <title>Complete genome sequence of Corynebacterium casei LMG S-19264T (=DSM 44701T), isolated from a smear-ripened cheese.</title>
        <authorList>
            <consortium name="US DOE Joint Genome Institute (JGI-PGF)"/>
            <person name="Walter F."/>
            <person name="Albersmeier A."/>
            <person name="Kalinowski J."/>
            <person name="Ruckert C."/>
        </authorList>
    </citation>
    <scope>NUCLEOTIDE SEQUENCE</scope>
    <source>
        <strain evidence="1">JCM 3313</strain>
    </source>
</reference>
<reference evidence="1" key="2">
    <citation type="submission" date="2020-09" db="EMBL/GenBank/DDBJ databases">
        <authorList>
            <person name="Sun Q."/>
            <person name="Ohkuma M."/>
        </authorList>
    </citation>
    <scope>NUCLEOTIDE SEQUENCE</scope>
    <source>
        <strain evidence="1">JCM 3313</strain>
    </source>
</reference>
<proteinExistence type="predicted"/>
<gene>
    <name evidence="1" type="ORF">GCM10010185_70740</name>
</gene>
<dbReference type="EMBL" id="BMRG01000033">
    <property type="protein sequence ID" value="GGP86840.1"/>
    <property type="molecule type" value="Genomic_DNA"/>
</dbReference>
<keyword evidence="2" id="KW-1185">Reference proteome</keyword>
<accession>A0A918EI20</accession>
<organism evidence="1 2">
    <name type="scientific">Saccharothrix coeruleofusca</name>
    <dbReference type="NCBI Taxonomy" id="33919"/>
    <lineage>
        <taxon>Bacteria</taxon>
        <taxon>Bacillati</taxon>
        <taxon>Actinomycetota</taxon>
        <taxon>Actinomycetes</taxon>
        <taxon>Pseudonocardiales</taxon>
        <taxon>Pseudonocardiaceae</taxon>
        <taxon>Saccharothrix</taxon>
    </lineage>
</organism>
<evidence type="ECO:0000313" key="1">
    <source>
        <dbReference type="EMBL" id="GGP86840.1"/>
    </source>
</evidence>
<dbReference type="AlphaFoldDB" id="A0A918EI20"/>
<name>A0A918EI20_9PSEU</name>
<sequence length="125" mass="13191">MPPSGEPERVAPVDGGGISTVWPDKIALRAMVRGGSVKERDTDDEGRDERYFDAADEYEEDDFGGGGLFAVAAEPRTICPLCGGIGFIANHVFAAVRGAPGTVDNGRQCPHCRGARSFPGMVIPV</sequence>
<protein>
    <submittedName>
        <fullName evidence="1">Uncharacterized protein</fullName>
    </submittedName>
</protein>
<evidence type="ECO:0000313" key="2">
    <source>
        <dbReference type="Proteomes" id="UP000639606"/>
    </source>
</evidence>
<dbReference type="Proteomes" id="UP000639606">
    <property type="component" value="Unassembled WGS sequence"/>
</dbReference>